<keyword evidence="3" id="KW-1185">Reference proteome</keyword>
<dbReference type="EMBL" id="JBHRTB010000010">
    <property type="protein sequence ID" value="MFC3142964.1"/>
    <property type="molecule type" value="Genomic_DNA"/>
</dbReference>
<reference evidence="3" key="1">
    <citation type="journal article" date="2019" name="Int. J. Syst. Evol. Microbiol.">
        <title>The Global Catalogue of Microorganisms (GCM) 10K type strain sequencing project: providing services to taxonomists for standard genome sequencing and annotation.</title>
        <authorList>
            <consortium name="The Broad Institute Genomics Platform"/>
            <consortium name="The Broad Institute Genome Sequencing Center for Infectious Disease"/>
            <person name="Wu L."/>
            <person name="Ma J."/>
        </authorList>
    </citation>
    <scope>NUCLEOTIDE SEQUENCE [LARGE SCALE GENOMIC DNA]</scope>
    <source>
        <strain evidence="3">KCTC 52366</strain>
    </source>
</reference>
<protein>
    <submittedName>
        <fullName evidence="2">DUF2484 family protein</fullName>
    </submittedName>
</protein>
<name>A0ABV7GMZ1_9RHOB</name>
<accession>A0ABV7GMZ1</accession>
<dbReference type="RefSeq" id="WP_275632943.1">
    <property type="nucleotide sequence ID" value="NZ_JARGYD010000004.1"/>
</dbReference>
<dbReference type="Pfam" id="PF10658">
    <property type="entry name" value="DUF2484"/>
    <property type="match status" value="1"/>
</dbReference>
<keyword evidence="1" id="KW-1133">Transmembrane helix</keyword>
<keyword evidence="1" id="KW-0812">Transmembrane</keyword>
<dbReference type="InterPro" id="IPR018919">
    <property type="entry name" value="DUF2484"/>
</dbReference>
<evidence type="ECO:0000313" key="3">
    <source>
        <dbReference type="Proteomes" id="UP001595632"/>
    </source>
</evidence>
<comment type="caution">
    <text evidence="2">The sequence shown here is derived from an EMBL/GenBank/DDBJ whole genome shotgun (WGS) entry which is preliminary data.</text>
</comment>
<evidence type="ECO:0000313" key="2">
    <source>
        <dbReference type="EMBL" id="MFC3142964.1"/>
    </source>
</evidence>
<dbReference type="Proteomes" id="UP001595632">
    <property type="component" value="Unassembled WGS sequence"/>
</dbReference>
<keyword evidence="1" id="KW-0472">Membrane</keyword>
<evidence type="ECO:0000256" key="1">
    <source>
        <dbReference type="SAM" id="Phobius"/>
    </source>
</evidence>
<gene>
    <name evidence="2" type="ORF">ACFOGP_09600</name>
</gene>
<feature type="transmembrane region" description="Helical" evidence="1">
    <location>
        <begin position="52"/>
        <end position="73"/>
    </location>
</feature>
<feature type="transmembrane region" description="Helical" evidence="1">
    <location>
        <begin position="28"/>
        <end position="47"/>
    </location>
</feature>
<proteinExistence type="predicted"/>
<organism evidence="2 3">
    <name type="scientific">Psychromarinibacter halotolerans</name>
    <dbReference type="NCBI Taxonomy" id="1775175"/>
    <lineage>
        <taxon>Bacteria</taxon>
        <taxon>Pseudomonadati</taxon>
        <taxon>Pseudomonadota</taxon>
        <taxon>Alphaproteobacteria</taxon>
        <taxon>Rhodobacterales</taxon>
        <taxon>Paracoccaceae</taxon>
        <taxon>Psychromarinibacter</taxon>
    </lineage>
</organism>
<sequence length="84" mass="9556">MTIPFVLACLWCIAANFAAMIPSRRSHWPAAFVLLASGIPILIWLYFENGPWFALIFLAAGVSMLRWPVLYLVRWLKRIGGHPD</sequence>